<dbReference type="PANTHER" id="PTHR43685:SF5">
    <property type="entry name" value="GLYCOSYLTRANSFERASE EPSE-RELATED"/>
    <property type="match status" value="1"/>
</dbReference>
<dbReference type="Gene3D" id="3.90.550.10">
    <property type="entry name" value="Spore Coat Polysaccharide Biosynthesis Protein SpsA, Chain A"/>
    <property type="match status" value="1"/>
</dbReference>
<evidence type="ECO:0000256" key="3">
    <source>
        <dbReference type="ARBA" id="ARBA00022679"/>
    </source>
</evidence>
<proteinExistence type="inferred from homology"/>
<comment type="caution">
    <text evidence="5">The sequence shown here is derived from an EMBL/GenBank/DDBJ whole genome shotgun (WGS) entry which is preliminary data.</text>
</comment>
<dbReference type="SUPFAM" id="SSF53448">
    <property type="entry name" value="Nucleotide-diphospho-sugar transferases"/>
    <property type="match status" value="1"/>
</dbReference>
<evidence type="ECO:0000313" key="6">
    <source>
        <dbReference type="Proteomes" id="UP001153387"/>
    </source>
</evidence>
<dbReference type="CDD" id="cd00761">
    <property type="entry name" value="Glyco_tranf_GTA_type"/>
    <property type="match status" value="1"/>
</dbReference>
<dbReference type="PANTHER" id="PTHR43685">
    <property type="entry name" value="GLYCOSYLTRANSFERASE"/>
    <property type="match status" value="1"/>
</dbReference>
<dbReference type="InterPro" id="IPR001173">
    <property type="entry name" value="Glyco_trans_2-like"/>
</dbReference>
<dbReference type="RefSeq" id="WP_277568324.1">
    <property type="nucleotide sequence ID" value="NZ_JAPDHZ010000006.1"/>
</dbReference>
<dbReference type="AlphaFoldDB" id="A0A9X4KMA6"/>
<keyword evidence="2" id="KW-0328">Glycosyltransferase</keyword>
<gene>
    <name evidence="5" type="ORF">OMP38_29935</name>
</gene>
<accession>A0A9X4KMA6</accession>
<comment type="similarity">
    <text evidence="1">Belongs to the glycosyltransferase 2 family.</text>
</comment>
<protein>
    <submittedName>
        <fullName evidence="5">Glycosyltransferase family 2 protein</fullName>
    </submittedName>
</protein>
<dbReference type="InterPro" id="IPR050834">
    <property type="entry name" value="Glycosyltransf_2"/>
</dbReference>
<dbReference type="Pfam" id="PF00535">
    <property type="entry name" value="Glycos_transf_2"/>
    <property type="match status" value="1"/>
</dbReference>
<evidence type="ECO:0000313" key="5">
    <source>
        <dbReference type="EMBL" id="MDG0794591.1"/>
    </source>
</evidence>
<reference evidence="5 6" key="1">
    <citation type="submission" date="2022-10" db="EMBL/GenBank/DDBJ databases">
        <title>Comparative genomic analysis of Cohnella hashimotonis sp. nov., isolated from the International Space Station.</title>
        <authorList>
            <person name="Simpson A."/>
            <person name="Venkateswaran K."/>
        </authorList>
    </citation>
    <scope>NUCLEOTIDE SEQUENCE [LARGE SCALE GENOMIC DNA]</scope>
    <source>
        <strain evidence="5 6">DSM 18997</strain>
    </source>
</reference>
<evidence type="ECO:0000259" key="4">
    <source>
        <dbReference type="Pfam" id="PF00535"/>
    </source>
</evidence>
<dbReference type="InterPro" id="IPR029044">
    <property type="entry name" value="Nucleotide-diphossugar_trans"/>
</dbReference>
<feature type="domain" description="Glycosyltransferase 2-like" evidence="4">
    <location>
        <begin position="8"/>
        <end position="137"/>
    </location>
</feature>
<name>A0A9X4KMA6_9BACL</name>
<evidence type="ECO:0000256" key="2">
    <source>
        <dbReference type="ARBA" id="ARBA00022676"/>
    </source>
</evidence>
<evidence type="ECO:0000256" key="1">
    <source>
        <dbReference type="ARBA" id="ARBA00006739"/>
    </source>
</evidence>
<keyword evidence="6" id="KW-1185">Reference proteome</keyword>
<dbReference type="EMBL" id="JAPDHZ010000006">
    <property type="protein sequence ID" value="MDG0794591.1"/>
    <property type="molecule type" value="Genomic_DNA"/>
</dbReference>
<sequence length="158" mass="17856">MTNNPDVSVVMAVYNGQQYVEESINSILSQSYSNFEFIIVDDGSNDLTSQILLDAQSKDKRIFLITNETNKGISYSLNSAIAISRGEYIARMDSDDIAISNRLELQLEFLRKHSECVIVGGKIEVIGDSAHTVEINQFSDWYNQHSHSEDIKKAIIYR</sequence>
<dbReference type="GO" id="GO:0016757">
    <property type="term" value="F:glycosyltransferase activity"/>
    <property type="evidence" value="ECO:0007669"/>
    <property type="project" value="UniProtKB-KW"/>
</dbReference>
<organism evidence="5 6">
    <name type="scientific">Cohnella ginsengisoli</name>
    <dbReference type="NCBI Taxonomy" id="425004"/>
    <lineage>
        <taxon>Bacteria</taxon>
        <taxon>Bacillati</taxon>
        <taxon>Bacillota</taxon>
        <taxon>Bacilli</taxon>
        <taxon>Bacillales</taxon>
        <taxon>Paenibacillaceae</taxon>
        <taxon>Cohnella</taxon>
    </lineage>
</organism>
<keyword evidence="3" id="KW-0808">Transferase</keyword>
<dbReference type="Proteomes" id="UP001153387">
    <property type="component" value="Unassembled WGS sequence"/>
</dbReference>